<accession>A0ABV6L2Q5</accession>
<organism evidence="1 2">
    <name type="scientific">Mucilaginibacter angelicae</name>
    <dbReference type="NCBI Taxonomy" id="869718"/>
    <lineage>
        <taxon>Bacteria</taxon>
        <taxon>Pseudomonadati</taxon>
        <taxon>Bacteroidota</taxon>
        <taxon>Sphingobacteriia</taxon>
        <taxon>Sphingobacteriales</taxon>
        <taxon>Sphingobacteriaceae</taxon>
        <taxon>Mucilaginibacter</taxon>
    </lineage>
</organism>
<protein>
    <submittedName>
        <fullName evidence="1">Uncharacterized protein</fullName>
    </submittedName>
</protein>
<dbReference type="RefSeq" id="WP_377021859.1">
    <property type="nucleotide sequence ID" value="NZ_JBHLTS010000018.1"/>
</dbReference>
<comment type="caution">
    <text evidence="1">The sequence shown here is derived from an EMBL/GenBank/DDBJ whole genome shotgun (WGS) entry which is preliminary data.</text>
</comment>
<name>A0ABV6L2Q5_9SPHI</name>
<proteinExistence type="predicted"/>
<dbReference type="Proteomes" id="UP001589828">
    <property type="component" value="Unassembled WGS sequence"/>
</dbReference>
<keyword evidence="2" id="KW-1185">Reference proteome</keyword>
<reference evidence="1 2" key="1">
    <citation type="submission" date="2024-09" db="EMBL/GenBank/DDBJ databases">
        <authorList>
            <person name="Sun Q."/>
            <person name="Mori K."/>
        </authorList>
    </citation>
    <scope>NUCLEOTIDE SEQUENCE [LARGE SCALE GENOMIC DNA]</scope>
    <source>
        <strain evidence="1 2">NCAIM B.02415</strain>
    </source>
</reference>
<gene>
    <name evidence="1" type="ORF">ACFFGT_07335</name>
</gene>
<evidence type="ECO:0000313" key="2">
    <source>
        <dbReference type="Proteomes" id="UP001589828"/>
    </source>
</evidence>
<sequence>MPLTPQSYPLLLKVFYFGLESKLITKADIVKWADDIIMAAEEDLDYFFIELSMSSSISEAIVLIKDQIPVNNAPIVSRVLLGLIYHQLNNNIIGLKRACDIMDHINFSNTLTGYEESPLYQFSDEFQEAFRQEHFDNLRNDTLAFLATYKNLTLDNHSEWPAINEQIEISIPAIRNL</sequence>
<evidence type="ECO:0000313" key="1">
    <source>
        <dbReference type="EMBL" id="MFC0514003.1"/>
    </source>
</evidence>
<dbReference type="EMBL" id="JBHLTS010000018">
    <property type="protein sequence ID" value="MFC0514003.1"/>
    <property type="molecule type" value="Genomic_DNA"/>
</dbReference>